<evidence type="ECO:0000256" key="4">
    <source>
        <dbReference type="ARBA" id="ARBA00023163"/>
    </source>
</evidence>
<comment type="caution">
    <text evidence="6">The sequence shown here is derived from an EMBL/GenBank/DDBJ whole genome shotgun (WGS) entry which is preliminary data.</text>
</comment>
<dbReference type="Pfam" id="PF00126">
    <property type="entry name" value="HTH_1"/>
    <property type="match status" value="1"/>
</dbReference>
<dbReference type="InterPro" id="IPR036390">
    <property type="entry name" value="WH_DNA-bd_sf"/>
</dbReference>
<name>A0ABT2ZS55_9RHOB</name>
<gene>
    <name evidence="6" type="ORF">OEZ71_16185</name>
</gene>
<dbReference type="PRINTS" id="PR00039">
    <property type="entry name" value="HTHLYSR"/>
</dbReference>
<accession>A0ABT2ZS55</accession>
<evidence type="ECO:0000256" key="3">
    <source>
        <dbReference type="ARBA" id="ARBA00023125"/>
    </source>
</evidence>
<evidence type="ECO:0000256" key="1">
    <source>
        <dbReference type="ARBA" id="ARBA00009437"/>
    </source>
</evidence>
<keyword evidence="2" id="KW-0805">Transcription regulation</keyword>
<protein>
    <submittedName>
        <fullName evidence="6">LysR family transcriptional regulator</fullName>
    </submittedName>
</protein>
<dbReference type="RefSeq" id="WP_263741067.1">
    <property type="nucleotide sequence ID" value="NZ_JAOWKZ010000004.1"/>
</dbReference>
<dbReference type="Proteomes" id="UP001652564">
    <property type="component" value="Unassembled WGS sequence"/>
</dbReference>
<dbReference type="PANTHER" id="PTHR30537">
    <property type="entry name" value="HTH-TYPE TRANSCRIPTIONAL REGULATOR"/>
    <property type="match status" value="1"/>
</dbReference>
<keyword evidence="4" id="KW-0804">Transcription</keyword>
<evidence type="ECO:0000256" key="2">
    <source>
        <dbReference type="ARBA" id="ARBA00023015"/>
    </source>
</evidence>
<dbReference type="PROSITE" id="PS50931">
    <property type="entry name" value="HTH_LYSR"/>
    <property type="match status" value="1"/>
</dbReference>
<dbReference type="Pfam" id="PF03466">
    <property type="entry name" value="LysR_substrate"/>
    <property type="match status" value="1"/>
</dbReference>
<reference evidence="6 7" key="1">
    <citation type="submission" date="2022-10" db="EMBL/GenBank/DDBJ databases">
        <title>Defluviimonas sp. nov., isolated from ocean surface sediments.</title>
        <authorList>
            <person name="He W."/>
            <person name="Wang L."/>
            <person name="Zhang D.-F."/>
        </authorList>
    </citation>
    <scope>NUCLEOTIDE SEQUENCE [LARGE SCALE GENOMIC DNA]</scope>
    <source>
        <strain evidence="6 7">WL0050</strain>
    </source>
</reference>
<dbReference type="InterPro" id="IPR000847">
    <property type="entry name" value="LysR_HTH_N"/>
</dbReference>
<proteinExistence type="inferred from homology"/>
<dbReference type="Gene3D" id="3.40.190.10">
    <property type="entry name" value="Periplasmic binding protein-like II"/>
    <property type="match status" value="2"/>
</dbReference>
<dbReference type="PANTHER" id="PTHR30537:SF74">
    <property type="entry name" value="HTH-TYPE TRANSCRIPTIONAL REGULATOR TRPI"/>
    <property type="match status" value="1"/>
</dbReference>
<dbReference type="SUPFAM" id="SSF53850">
    <property type="entry name" value="Periplasmic binding protein-like II"/>
    <property type="match status" value="1"/>
</dbReference>
<feature type="domain" description="HTH lysR-type" evidence="5">
    <location>
        <begin position="9"/>
        <end position="66"/>
    </location>
</feature>
<evidence type="ECO:0000259" key="5">
    <source>
        <dbReference type="PROSITE" id="PS50931"/>
    </source>
</evidence>
<sequence length="288" mass="31047">MADRSFDNLPLEWVRAFEAAARCGSFTGAAGETGLTQSAISQRIGHLERRLGTRLFVRQARSIALTVEGEAWLPHVRTALESLRESSEALFGVARDRLTISASTSVIDLWIAPRLDRLRAATGGQITFRTMVLSAETAHDDDTVRIRYGAGDWPHALKVPLYSEVMAPLAAPGLLSAGTSWHDLPRIAVSGPRPGWTDWAARTGTPTTPVPSLRFDTFSSALAAARAGQGVVLGSLPLCQADLQSGLLVQVSEDRLAHHETYWLLAAKERISRSQWGALCDSLASGPA</sequence>
<dbReference type="SUPFAM" id="SSF46785">
    <property type="entry name" value="Winged helix' DNA-binding domain"/>
    <property type="match status" value="1"/>
</dbReference>
<dbReference type="InterPro" id="IPR058163">
    <property type="entry name" value="LysR-type_TF_proteobact-type"/>
</dbReference>
<dbReference type="InterPro" id="IPR036388">
    <property type="entry name" value="WH-like_DNA-bd_sf"/>
</dbReference>
<dbReference type="EMBL" id="JAOWKZ010000004">
    <property type="protein sequence ID" value="MCV2873839.1"/>
    <property type="molecule type" value="Genomic_DNA"/>
</dbReference>
<dbReference type="Gene3D" id="1.10.10.10">
    <property type="entry name" value="Winged helix-like DNA-binding domain superfamily/Winged helix DNA-binding domain"/>
    <property type="match status" value="1"/>
</dbReference>
<keyword evidence="7" id="KW-1185">Reference proteome</keyword>
<organism evidence="6 7">
    <name type="scientific">Albidovulum litorale</name>
    <dbReference type="NCBI Taxonomy" id="2984134"/>
    <lineage>
        <taxon>Bacteria</taxon>
        <taxon>Pseudomonadati</taxon>
        <taxon>Pseudomonadota</taxon>
        <taxon>Alphaproteobacteria</taxon>
        <taxon>Rhodobacterales</taxon>
        <taxon>Paracoccaceae</taxon>
        <taxon>Albidovulum</taxon>
    </lineage>
</organism>
<evidence type="ECO:0000313" key="6">
    <source>
        <dbReference type="EMBL" id="MCV2873839.1"/>
    </source>
</evidence>
<keyword evidence="3" id="KW-0238">DNA-binding</keyword>
<comment type="similarity">
    <text evidence="1">Belongs to the LysR transcriptional regulatory family.</text>
</comment>
<evidence type="ECO:0000313" key="7">
    <source>
        <dbReference type="Proteomes" id="UP001652564"/>
    </source>
</evidence>
<dbReference type="InterPro" id="IPR005119">
    <property type="entry name" value="LysR_subst-bd"/>
</dbReference>